<dbReference type="RefSeq" id="YP_010097513.1">
    <property type="nucleotide sequence ID" value="NC_055759.1"/>
</dbReference>
<dbReference type="GeneID" id="65115178"/>
<gene>
    <name evidence="1" type="primary">23</name>
    <name evidence="1" type="ORF">SEA_RYADEL_23</name>
</gene>
<protein>
    <submittedName>
        <fullName evidence="1">Uncharacterized protein</fullName>
    </submittedName>
</protein>
<proteinExistence type="predicted"/>
<evidence type="ECO:0000313" key="2">
    <source>
        <dbReference type="Proteomes" id="UP000259996"/>
    </source>
</evidence>
<accession>A0A345MEZ7</accession>
<sequence length="70" mass="8190">MLRRITTCIVTTCHSSIFGTTYQPIEFEGEGLDRRVVWRGAHYQSEPRAREAAMEHWQRVRGVFRPGVKK</sequence>
<reference evidence="1 2" key="1">
    <citation type="submission" date="2018-07" db="EMBL/GenBank/DDBJ databases">
        <authorList>
            <person name="Miller T.W."/>
            <person name="Bachhofer D.L."/>
            <person name="Cooper A."/>
            <person name="Doty J.C."/>
            <person name="Katuri J."/>
            <person name="Musgrave J.W."/>
            <person name="Palumbo A.J."/>
            <person name="Spann H.O."/>
            <person name="Edwards J.C."/>
            <person name="Meik J.M."/>
            <person name="Edwards D.C."/>
            <person name="Warner M.H."/>
            <person name="Garlena R.A."/>
            <person name="Russell D.A."/>
            <person name="Pope W.H."/>
            <person name="Jacobs-Sera D."/>
            <person name="Hatfull G.F."/>
        </authorList>
    </citation>
    <scope>NUCLEOTIDE SEQUENCE [LARGE SCALE GENOMIC DNA]</scope>
</reference>
<dbReference type="KEGG" id="vg:65115178"/>
<name>A0A345MEZ7_9CAUD</name>
<keyword evidence="2" id="KW-1185">Reference proteome</keyword>
<dbReference type="EMBL" id="MH590592">
    <property type="protein sequence ID" value="AXH69128.1"/>
    <property type="molecule type" value="Genomic_DNA"/>
</dbReference>
<evidence type="ECO:0000313" key="1">
    <source>
        <dbReference type="EMBL" id="AXH69128.1"/>
    </source>
</evidence>
<organism evidence="1 2">
    <name type="scientific">Mycobacterium phage Ryadel</name>
    <dbReference type="NCBI Taxonomy" id="2283292"/>
    <lineage>
        <taxon>Viruses</taxon>
        <taxon>Duplodnaviria</taxon>
        <taxon>Heunggongvirae</taxon>
        <taxon>Uroviricota</taxon>
        <taxon>Caudoviricetes</taxon>
        <taxon>Corndogvirus</taxon>
        <taxon>Corndogvirus ryadel</taxon>
    </lineage>
</organism>
<dbReference type="Proteomes" id="UP000259996">
    <property type="component" value="Segment"/>
</dbReference>